<dbReference type="PANTHER" id="PTHR43434:SF1">
    <property type="entry name" value="PHOSPHOGLYCOLATE PHOSPHATASE"/>
    <property type="match status" value="1"/>
</dbReference>
<dbReference type="Pfam" id="PF00702">
    <property type="entry name" value="Hydrolase"/>
    <property type="match status" value="1"/>
</dbReference>
<dbReference type="InterPro" id="IPR023214">
    <property type="entry name" value="HAD_sf"/>
</dbReference>
<dbReference type="AlphaFoldDB" id="A0A075H1W3"/>
<evidence type="ECO:0000256" key="1">
    <source>
        <dbReference type="ARBA" id="ARBA00007958"/>
    </source>
</evidence>
<dbReference type="GO" id="GO:0008967">
    <property type="term" value="F:phosphoglycolate phosphatase activity"/>
    <property type="evidence" value="ECO:0007669"/>
    <property type="project" value="TreeGrafter"/>
</dbReference>
<keyword evidence="2" id="KW-0378">Hydrolase</keyword>
<dbReference type="CDD" id="cd01427">
    <property type="entry name" value="HAD_like"/>
    <property type="match status" value="1"/>
</dbReference>
<name>A0A075H1W3_9ARCH</name>
<accession>A0A075H1W3</accession>
<sequence length="310" mass="34706">MKADEFDSIIFDCDGVLIDVTKSYDVTINKTISYVLKEIADITVDTPLTNEILLKFKSTGGFNDEIDITYSGILCFIAAKKLNKDPAELIFDVLNNADDTGIAYIEDFLNKIDVDIADIKSRLGYPSTDKNDLIHATFDQLFFGPELYSKIFQKESKFSEKGFIENDNVIVTSELIEALKKKFNNKIAIVTGRGFNAISSSLKEILNQFNVENSVFLEDESRDLAKPNPQSLIRAMKGLNSKNCLYVGDSMEDMILAQKASELGFQATFCGIYGSGKLPDMKKKLFTKHNVPLILESINQLPDILMIKKV</sequence>
<dbReference type="Gene3D" id="3.40.50.1000">
    <property type="entry name" value="HAD superfamily/HAD-like"/>
    <property type="match status" value="1"/>
</dbReference>
<protein>
    <submittedName>
        <fullName evidence="2">Hydrolase</fullName>
    </submittedName>
</protein>
<dbReference type="SFLD" id="SFLDG01129">
    <property type="entry name" value="C1.5:_HAD__Beta-PGM__Phosphata"/>
    <property type="match status" value="1"/>
</dbReference>
<dbReference type="GO" id="GO:0006281">
    <property type="term" value="P:DNA repair"/>
    <property type="evidence" value="ECO:0007669"/>
    <property type="project" value="TreeGrafter"/>
</dbReference>
<comment type="similarity">
    <text evidence="1">Belongs to the HAD-like hydrolase superfamily.</text>
</comment>
<dbReference type="SUPFAM" id="SSF56784">
    <property type="entry name" value="HAD-like"/>
    <property type="match status" value="1"/>
</dbReference>
<reference evidence="2" key="1">
    <citation type="journal article" date="2014" name="Genome Biol. Evol.">
        <title>Pangenome evidence for extensive interdomain horizontal transfer affecting lineage core and shell genes in uncultured planktonic thaumarchaeota and euryarchaeota.</title>
        <authorList>
            <person name="Deschamps P."/>
            <person name="Zivanovic Y."/>
            <person name="Moreira D."/>
            <person name="Rodriguez-Valera F."/>
            <person name="Lopez-Garcia P."/>
        </authorList>
    </citation>
    <scope>NUCLEOTIDE SEQUENCE</scope>
</reference>
<dbReference type="EMBL" id="KF900833">
    <property type="protein sequence ID" value="AIF08497.1"/>
    <property type="molecule type" value="Genomic_DNA"/>
</dbReference>
<dbReference type="InterPro" id="IPR006439">
    <property type="entry name" value="HAD-SF_hydro_IA"/>
</dbReference>
<proteinExistence type="inferred from homology"/>
<organism evidence="2">
    <name type="scientific">uncultured marine thaumarchaeote KM3_31_D02</name>
    <dbReference type="NCBI Taxonomy" id="1456117"/>
    <lineage>
        <taxon>Archaea</taxon>
        <taxon>Nitrososphaerota</taxon>
        <taxon>environmental samples</taxon>
    </lineage>
</organism>
<dbReference type="InterPro" id="IPR036412">
    <property type="entry name" value="HAD-like_sf"/>
</dbReference>
<dbReference type="NCBIfam" id="TIGR01549">
    <property type="entry name" value="HAD-SF-IA-v1"/>
    <property type="match status" value="1"/>
</dbReference>
<dbReference type="InterPro" id="IPR050155">
    <property type="entry name" value="HAD-like_hydrolase_sf"/>
</dbReference>
<dbReference type="PANTHER" id="PTHR43434">
    <property type="entry name" value="PHOSPHOGLYCOLATE PHOSPHATASE"/>
    <property type="match status" value="1"/>
</dbReference>
<dbReference type="SFLD" id="SFLDS00003">
    <property type="entry name" value="Haloacid_Dehalogenase"/>
    <property type="match status" value="1"/>
</dbReference>
<evidence type="ECO:0000313" key="2">
    <source>
        <dbReference type="EMBL" id="AIF08497.1"/>
    </source>
</evidence>